<dbReference type="Gene3D" id="1.10.30.50">
    <property type="match status" value="1"/>
</dbReference>
<evidence type="ECO:0000313" key="3">
    <source>
        <dbReference type="Proteomes" id="UP001595969"/>
    </source>
</evidence>
<dbReference type="EMBL" id="JBHSGS010000008">
    <property type="protein sequence ID" value="MFC4718399.1"/>
    <property type="molecule type" value="Genomic_DNA"/>
</dbReference>
<dbReference type="InterPro" id="IPR002711">
    <property type="entry name" value="HNH"/>
</dbReference>
<accession>A0ABV9MTL6</accession>
<sequence length="204" mass="23790">MKNVEELSQLLTDVRMLEQQMVNDPRRMYSSAVSNYIKFKSEKEDMENTNNDLTYERAVEKILQPSRKIPTWNDSPQPRASLVIGSMTRYERKAQVGANAIVLANFECQVNGNHRFFNSRKTHQNYVEAHHLIPIAYQGIFEHGIDIVENIVALCPACHRCIHYAEDRSRMELVDQLFKKITPNLNRVGIEIKRKELLELYQIV</sequence>
<organism evidence="2 3">
    <name type="scientific">Enterococcus lemanii</name>
    <dbReference type="NCBI Taxonomy" id="1159752"/>
    <lineage>
        <taxon>Bacteria</taxon>
        <taxon>Bacillati</taxon>
        <taxon>Bacillota</taxon>
        <taxon>Bacilli</taxon>
        <taxon>Lactobacillales</taxon>
        <taxon>Enterococcaceae</taxon>
        <taxon>Enterococcus</taxon>
    </lineage>
</organism>
<dbReference type="InterPro" id="IPR003615">
    <property type="entry name" value="HNH_nuc"/>
</dbReference>
<evidence type="ECO:0000313" key="2">
    <source>
        <dbReference type="EMBL" id="MFC4718399.1"/>
    </source>
</evidence>
<dbReference type="Proteomes" id="UP001595969">
    <property type="component" value="Unassembled WGS sequence"/>
</dbReference>
<evidence type="ECO:0000259" key="1">
    <source>
        <dbReference type="Pfam" id="PF01844"/>
    </source>
</evidence>
<dbReference type="CDD" id="cd00085">
    <property type="entry name" value="HNHc"/>
    <property type="match status" value="1"/>
</dbReference>
<dbReference type="GO" id="GO:0004519">
    <property type="term" value="F:endonuclease activity"/>
    <property type="evidence" value="ECO:0007669"/>
    <property type="project" value="UniProtKB-KW"/>
</dbReference>
<feature type="domain" description="HNH" evidence="1">
    <location>
        <begin position="123"/>
        <end position="163"/>
    </location>
</feature>
<protein>
    <submittedName>
        <fullName evidence="2">HNH endonuclease</fullName>
    </submittedName>
</protein>
<reference evidence="3" key="1">
    <citation type="journal article" date="2019" name="Int. J. Syst. Evol. Microbiol.">
        <title>The Global Catalogue of Microorganisms (GCM) 10K type strain sequencing project: providing services to taxonomists for standard genome sequencing and annotation.</title>
        <authorList>
            <consortium name="The Broad Institute Genomics Platform"/>
            <consortium name="The Broad Institute Genome Sequencing Center for Infectious Disease"/>
            <person name="Wu L."/>
            <person name="Ma J."/>
        </authorList>
    </citation>
    <scope>NUCLEOTIDE SEQUENCE [LARGE SCALE GENOMIC DNA]</scope>
    <source>
        <strain evidence="3">CGMCC 1.19032</strain>
    </source>
</reference>
<dbReference type="RefSeq" id="WP_204654620.1">
    <property type="nucleotide sequence ID" value="NZ_JAFBFD010000032.1"/>
</dbReference>
<keyword evidence="2" id="KW-0255">Endonuclease</keyword>
<dbReference type="Pfam" id="PF01844">
    <property type="entry name" value="HNH"/>
    <property type="match status" value="1"/>
</dbReference>
<keyword evidence="2" id="KW-0378">Hydrolase</keyword>
<gene>
    <name evidence="2" type="ORF">ACFO5I_01385</name>
</gene>
<keyword evidence="2" id="KW-0540">Nuclease</keyword>
<proteinExistence type="predicted"/>
<name>A0ABV9MTL6_9ENTE</name>
<keyword evidence="3" id="KW-1185">Reference proteome</keyword>
<comment type="caution">
    <text evidence="2">The sequence shown here is derived from an EMBL/GenBank/DDBJ whole genome shotgun (WGS) entry which is preliminary data.</text>
</comment>